<comment type="caution">
    <text evidence="2">The sequence shown here is derived from an EMBL/GenBank/DDBJ whole genome shotgun (WGS) entry which is preliminary data.</text>
</comment>
<name>A0AAU9TM71_EUPED</name>
<organism evidence="2 3">
    <name type="scientific">Euphydryas editha</name>
    <name type="common">Edith's checkerspot</name>
    <dbReference type="NCBI Taxonomy" id="104508"/>
    <lineage>
        <taxon>Eukaryota</taxon>
        <taxon>Metazoa</taxon>
        <taxon>Ecdysozoa</taxon>
        <taxon>Arthropoda</taxon>
        <taxon>Hexapoda</taxon>
        <taxon>Insecta</taxon>
        <taxon>Pterygota</taxon>
        <taxon>Neoptera</taxon>
        <taxon>Endopterygota</taxon>
        <taxon>Lepidoptera</taxon>
        <taxon>Glossata</taxon>
        <taxon>Ditrysia</taxon>
        <taxon>Papilionoidea</taxon>
        <taxon>Nymphalidae</taxon>
        <taxon>Nymphalinae</taxon>
        <taxon>Euphydryas</taxon>
    </lineage>
</organism>
<dbReference type="Proteomes" id="UP001153954">
    <property type="component" value="Unassembled WGS sequence"/>
</dbReference>
<evidence type="ECO:0000313" key="2">
    <source>
        <dbReference type="EMBL" id="CAH2087773.1"/>
    </source>
</evidence>
<evidence type="ECO:0000313" key="3">
    <source>
        <dbReference type="Proteomes" id="UP001153954"/>
    </source>
</evidence>
<protein>
    <submittedName>
        <fullName evidence="2">Uncharacterized protein</fullName>
    </submittedName>
</protein>
<sequence length="275" mass="32204">MPPAGPPLTARLSVTIAQLVKNDVISGPNRSIWTIFAYRMYFYNSLLPPGVNSIYLFRRMLVHDGRTHRLDAHNHTTDGSKRRLQKRRTCKEHANVCVKKQKQRRDVSPRLQKRRENMSVRNKKQRNNLHYTTHYDMTLFVYIFFSVDMYAHMSRVLDYRLLLCITLYDYARGNASQVARLYREQVQNGHGPQPEIWPDHRMILRVHHSYMDGRLPGSRSRRLRQMHGPDNVDLVHEEVARDSSVSGEDNRTQNRNSKTTSTSNTPTRVLLLVSH</sequence>
<feature type="compositionally biased region" description="Low complexity" evidence="1">
    <location>
        <begin position="253"/>
        <end position="267"/>
    </location>
</feature>
<dbReference type="EMBL" id="CAKOGL010000007">
    <property type="protein sequence ID" value="CAH2087773.1"/>
    <property type="molecule type" value="Genomic_DNA"/>
</dbReference>
<reference evidence="2" key="1">
    <citation type="submission" date="2022-03" db="EMBL/GenBank/DDBJ databases">
        <authorList>
            <person name="Tunstrom K."/>
        </authorList>
    </citation>
    <scope>NUCLEOTIDE SEQUENCE</scope>
</reference>
<feature type="region of interest" description="Disordered" evidence="1">
    <location>
        <begin position="240"/>
        <end position="267"/>
    </location>
</feature>
<keyword evidence="3" id="KW-1185">Reference proteome</keyword>
<gene>
    <name evidence="2" type="ORF">EEDITHA_LOCUS3997</name>
</gene>
<proteinExistence type="predicted"/>
<dbReference type="AlphaFoldDB" id="A0AAU9TM71"/>
<accession>A0AAU9TM71</accession>
<evidence type="ECO:0000256" key="1">
    <source>
        <dbReference type="SAM" id="MobiDB-lite"/>
    </source>
</evidence>